<evidence type="ECO:0000313" key="6">
    <source>
        <dbReference type="EMBL" id="OGG45087.1"/>
    </source>
</evidence>
<dbReference type="InterPro" id="IPR008162">
    <property type="entry name" value="Pyrophosphatase"/>
</dbReference>
<dbReference type="EMBL" id="MFKF01000388">
    <property type="protein sequence ID" value="OGG45087.1"/>
    <property type="molecule type" value="Genomic_DNA"/>
</dbReference>
<dbReference type="GO" id="GO:0000287">
    <property type="term" value="F:magnesium ion binding"/>
    <property type="evidence" value="ECO:0007669"/>
    <property type="project" value="InterPro"/>
</dbReference>
<dbReference type="PANTHER" id="PTHR10286">
    <property type="entry name" value="INORGANIC PYROPHOSPHATASE"/>
    <property type="match status" value="1"/>
</dbReference>
<keyword evidence="5" id="KW-0460">Magnesium</keyword>
<comment type="cofactor">
    <cofactor evidence="1">
        <name>Mg(2+)</name>
        <dbReference type="ChEBI" id="CHEBI:18420"/>
    </cofactor>
</comment>
<dbReference type="InterPro" id="IPR036649">
    <property type="entry name" value="Pyrophosphatase_sf"/>
</dbReference>
<comment type="caution">
    <text evidence="6">The sequence shown here is derived from an EMBL/GenBank/DDBJ whole genome shotgun (WGS) entry which is preliminary data.</text>
</comment>
<keyword evidence="3" id="KW-0479">Metal-binding</keyword>
<dbReference type="GO" id="GO:0006796">
    <property type="term" value="P:phosphate-containing compound metabolic process"/>
    <property type="evidence" value="ECO:0007669"/>
    <property type="project" value="InterPro"/>
</dbReference>
<evidence type="ECO:0000313" key="7">
    <source>
        <dbReference type="Proteomes" id="UP000178606"/>
    </source>
</evidence>
<dbReference type="Proteomes" id="UP000178606">
    <property type="component" value="Unassembled WGS sequence"/>
</dbReference>
<dbReference type="Gene3D" id="3.90.80.10">
    <property type="entry name" value="Inorganic pyrophosphatase"/>
    <property type="match status" value="1"/>
</dbReference>
<dbReference type="EC" id="3.6.1.1" evidence="2"/>
<evidence type="ECO:0000256" key="2">
    <source>
        <dbReference type="ARBA" id="ARBA00012146"/>
    </source>
</evidence>
<proteinExistence type="predicted"/>
<gene>
    <name evidence="6" type="ORF">A3F84_03060</name>
</gene>
<organism evidence="6 7">
    <name type="scientific">Handelsmanbacteria sp. (strain RIFCSPLOWO2_12_FULL_64_10)</name>
    <dbReference type="NCBI Taxonomy" id="1817868"/>
    <lineage>
        <taxon>Bacteria</taxon>
        <taxon>Candidatus Handelsmaniibacteriota</taxon>
    </lineage>
</organism>
<protein>
    <recommendedName>
        <fullName evidence="2">inorganic diphosphatase</fullName>
        <ecNumber evidence="2">3.6.1.1</ecNumber>
    </recommendedName>
</protein>
<dbReference type="SUPFAM" id="SSF50324">
    <property type="entry name" value="Inorganic pyrophosphatase"/>
    <property type="match status" value="1"/>
</dbReference>
<dbReference type="GO" id="GO:0004427">
    <property type="term" value="F:inorganic diphosphate phosphatase activity"/>
    <property type="evidence" value="ECO:0007669"/>
    <property type="project" value="UniProtKB-EC"/>
</dbReference>
<dbReference type="Pfam" id="PF00719">
    <property type="entry name" value="Pyrophosphatase"/>
    <property type="match status" value="1"/>
</dbReference>
<reference evidence="6 7" key="1">
    <citation type="journal article" date="2016" name="Nat. Commun.">
        <title>Thousands of microbial genomes shed light on interconnected biogeochemical processes in an aquifer system.</title>
        <authorList>
            <person name="Anantharaman K."/>
            <person name="Brown C.T."/>
            <person name="Hug L.A."/>
            <person name="Sharon I."/>
            <person name="Castelle C.J."/>
            <person name="Probst A.J."/>
            <person name="Thomas B.C."/>
            <person name="Singh A."/>
            <person name="Wilkins M.J."/>
            <person name="Karaoz U."/>
            <person name="Brodie E.L."/>
            <person name="Williams K.H."/>
            <person name="Hubbard S.S."/>
            <person name="Banfield J.F."/>
        </authorList>
    </citation>
    <scope>NUCLEOTIDE SEQUENCE [LARGE SCALE GENOMIC DNA]</scope>
    <source>
        <strain evidence="7">RIFCSPLOWO2_12_FULL_64_10</strain>
    </source>
</reference>
<dbReference type="GO" id="GO:0005737">
    <property type="term" value="C:cytoplasm"/>
    <property type="evidence" value="ECO:0007669"/>
    <property type="project" value="InterPro"/>
</dbReference>
<keyword evidence="4" id="KW-0378">Hydrolase</keyword>
<evidence type="ECO:0000256" key="3">
    <source>
        <dbReference type="ARBA" id="ARBA00022723"/>
    </source>
</evidence>
<accession>A0A1F6C824</accession>
<evidence type="ECO:0000256" key="5">
    <source>
        <dbReference type="ARBA" id="ARBA00022842"/>
    </source>
</evidence>
<name>A0A1F6C824_HANXR</name>
<dbReference type="AlphaFoldDB" id="A0A1F6C824"/>
<evidence type="ECO:0000256" key="4">
    <source>
        <dbReference type="ARBA" id="ARBA00022801"/>
    </source>
</evidence>
<sequence>MIKVFIQDEAGSYDRNLHNEKTLEYKSTFRISRPYPYPYGFIIGTSAEDKDNVDCYVITNERLKTGTIVECEPIGLLEQVEDGEVDHKILAVIPGEDSELGEGLLEVFRDFISHVLGKRASVGRLLPREAALRHIQAFRDA</sequence>
<evidence type="ECO:0000256" key="1">
    <source>
        <dbReference type="ARBA" id="ARBA00001946"/>
    </source>
</evidence>